<name>A0ACC2S5Y8_9FUNG</name>
<accession>A0ACC2S5Y8</accession>
<comment type="caution">
    <text evidence="1">The sequence shown here is derived from an EMBL/GenBank/DDBJ whole genome shotgun (WGS) entry which is preliminary data.</text>
</comment>
<protein>
    <submittedName>
        <fullName evidence="1">Uncharacterized protein</fullName>
    </submittedName>
</protein>
<evidence type="ECO:0000313" key="2">
    <source>
        <dbReference type="Proteomes" id="UP001165960"/>
    </source>
</evidence>
<dbReference type="EMBL" id="QTSX02005769">
    <property type="protein sequence ID" value="KAJ9057754.1"/>
    <property type="molecule type" value="Genomic_DNA"/>
</dbReference>
<dbReference type="Proteomes" id="UP001165960">
    <property type="component" value="Unassembled WGS sequence"/>
</dbReference>
<evidence type="ECO:0000313" key="1">
    <source>
        <dbReference type="EMBL" id="KAJ9057754.1"/>
    </source>
</evidence>
<reference evidence="1" key="1">
    <citation type="submission" date="2022-04" db="EMBL/GenBank/DDBJ databases">
        <title>Genome of the entomopathogenic fungus Entomophthora muscae.</title>
        <authorList>
            <person name="Elya C."/>
            <person name="Lovett B.R."/>
            <person name="Lee E."/>
            <person name="Macias A.M."/>
            <person name="Hajek A.E."/>
            <person name="De Bivort B.L."/>
            <person name="Kasson M.T."/>
            <person name="De Fine Licht H.H."/>
            <person name="Stajich J.E."/>
        </authorList>
    </citation>
    <scope>NUCLEOTIDE SEQUENCE</scope>
    <source>
        <strain evidence="1">Berkeley</strain>
    </source>
</reference>
<gene>
    <name evidence="1" type="ORF">DSO57_1019683</name>
</gene>
<organism evidence="1 2">
    <name type="scientific">Entomophthora muscae</name>
    <dbReference type="NCBI Taxonomy" id="34485"/>
    <lineage>
        <taxon>Eukaryota</taxon>
        <taxon>Fungi</taxon>
        <taxon>Fungi incertae sedis</taxon>
        <taxon>Zoopagomycota</taxon>
        <taxon>Entomophthoromycotina</taxon>
        <taxon>Entomophthoromycetes</taxon>
        <taxon>Entomophthorales</taxon>
        <taxon>Entomophthoraceae</taxon>
        <taxon>Entomophthora</taxon>
    </lineage>
</organism>
<sequence length="593" mass="63869">MDSLEEDESDEDLLGESEEAPAGGQSKLPTDGEEGSNPADSAQGASKGYTPLSIKPDANDKETPAKPSSKKSTYPGKKTKSRDGAPGDTSNAAIGAEGDINQPSDVDQSPPKTQEKVASTGSSSGKEDTGNPKEKSAKKKQAVKKPKEKPSVPSDKGPNDHKKSGSNDHTAEVEKEDESFNEVGSMEPYSYKKEAGESLEEEESDVDLVEEIPTGASPVPTSPNGGPEEKLPNYDNPSGKGPASGEKKSPNDALEKQTPGTKSPNPTDNSGEKFPVYGKPSMKGSKNESLEGSPQGVPSYGNPSGISPSAGEKNPDDALEKQTPGTKSPNPTDNSEEKADLESESQEYDYEPCNEGEEDCECMDPDGGEYEACEQGEEDCECEPETEECKEGEEGCECQDEELEYEKCEEGEEDCECYDEDVAPPAYKPKSSSSNAQNSAAEIIQLLNKERTNRHKPEIPTSPELNELAEQHASNYASAKQPSSSPSDWHGENKCNGATEECMESKLRSFGKYTGKGYEIAYKSTSSDPSAIVKGIMKNREYKREILSRKKWKSKPWSHIGAANKGDYTWIWFGVQDSKATPHVSGKTNDSSD</sequence>
<proteinExistence type="predicted"/>
<keyword evidence="2" id="KW-1185">Reference proteome</keyword>